<organism evidence="6 7">
    <name type="scientific">Hyphomonas oceanitis SCH89</name>
    <dbReference type="NCBI Taxonomy" id="1280953"/>
    <lineage>
        <taxon>Bacteria</taxon>
        <taxon>Pseudomonadati</taxon>
        <taxon>Pseudomonadota</taxon>
        <taxon>Alphaproteobacteria</taxon>
        <taxon>Hyphomonadales</taxon>
        <taxon>Hyphomonadaceae</taxon>
        <taxon>Hyphomonas</taxon>
    </lineage>
</organism>
<dbReference type="PATRIC" id="fig|1280953.3.peg.133"/>
<keyword evidence="2" id="KW-0720">Serine protease</keyword>
<dbReference type="PROSITE" id="PS50240">
    <property type="entry name" value="TRYPSIN_DOM"/>
    <property type="match status" value="1"/>
</dbReference>
<feature type="chain" id="PRO_5001573527" evidence="4">
    <location>
        <begin position="21"/>
        <end position="402"/>
    </location>
</feature>
<protein>
    <submittedName>
        <fullName evidence="6">Trypsin domain-containing protein</fullName>
    </submittedName>
</protein>
<evidence type="ECO:0000313" key="6">
    <source>
        <dbReference type="EMBL" id="KDA04353.1"/>
    </source>
</evidence>
<dbReference type="eggNOG" id="COG5640">
    <property type="taxonomic scope" value="Bacteria"/>
</dbReference>
<proteinExistence type="predicted"/>
<dbReference type="Proteomes" id="UP000024942">
    <property type="component" value="Unassembled WGS sequence"/>
</dbReference>
<feature type="signal peptide" evidence="4">
    <location>
        <begin position="1"/>
        <end position="20"/>
    </location>
</feature>
<dbReference type="STRING" id="1280953.HOC_00670"/>
<dbReference type="InterPro" id="IPR001254">
    <property type="entry name" value="Trypsin_dom"/>
</dbReference>
<accession>A0A059GCZ5</accession>
<evidence type="ECO:0000313" key="7">
    <source>
        <dbReference type="Proteomes" id="UP000024942"/>
    </source>
</evidence>
<feature type="domain" description="Peptidase S1" evidence="5">
    <location>
        <begin position="157"/>
        <end position="392"/>
    </location>
</feature>
<dbReference type="OrthoDB" id="267336at2"/>
<name>A0A059GCZ5_9PROT</name>
<evidence type="ECO:0000256" key="4">
    <source>
        <dbReference type="SAM" id="SignalP"/>
    </source>
</evidence>
<dbReference type="InterPro" id="IPR051333">
    <property type="entry name" value="CLIP_Serine_Protease"/>
</dbReference>
<dbReference type="SMART" id="SM00020">
    <property type="entry name" value="Tryp_SPc"/>
    <property type="match status" value="1"/>
</dbReference>
<dbReference type="RefSeq" id="WP_051624383.1">
    <property type="nucleotide sequence ID" value="NZ_ARYL01000001.1"/>
</dbReference>
<reference evidence="6 7" key="1">
    <citation type="journal article" date="2014" name="Antonie Van Leeuwenhoek">
        <title>Hyphomonas beringensis sp. nov. and Hyphomonas chukchiensis sp. nov., isolated from surface seawater of the Bering Sea and Chukchi Sea.</title>
        <authorList>
            <person name="Li C."/>
            <person name="Lai Q."/>
            <person name="Li G."/>
            <person name="Dong C."/>
            <person name="Wang J."/>
            <person name="Liao Y."/>
            <person name="Shao Z."/>
        </authorList>
    </citation>
    <scope>NUCLEOTIDE SEQUENCE [LARGE SCALE GENOMIC DNA]</scope>
    <source>
        <strain evidence="6 7">SCH89</strain>
    </source>
</reference>
<dbReference type="GO" id="GO:0004252">
    <property type="term" value="F:serine-type endopeptidase activity"/>
    <property type="evidence" value="ECO:0007669"/>
    <property type="project" value="InterPro"/>
</dbReference>
<dbReference type="InterPro" id="IPR001314">
    <property type="entry name" value="Peptidase_S1A"/>
</dbReference>
<dbReference type="PROSITE" id="PS51257">
    <property type="entry name" value="PROKAR_LIPOPROTEIN"/>
    <property type="match status" value="1"/>
</dbReference>
<keyword evidence="7" id="KW-1185">Reference proteome</keyword>
<dbReference type="AlphaFoldDB" id="A0A059GCZ5"/>
<keyword evidence="2" id="KW-0645">Protease</keyword>
<evidence type="ECO:0000259" key="5">
    <source>
        <dbReference type="PROSITE" id="PS50240"/>
    </source>
</evidence>
<keyword evidence="4" id="KW-0732">Signal</keyword>
<dbReference type="InterPro" id="IPR043504">
    <property type="entry name" value="Peptidase_S1_PA_chymotrypsin"/>
</dbReference>
<dbReference type="PANTHER" id="PTHR24260">
    <property type="match status" value="1"/>
</dbReference>
<dbReference type="InterPro" id="IPR009003">
    <property type="entry name" value="Peptidase_S1_PA"/>
</dbReference>
<dbReference type="GO" id="GO:0006508">
    <property type="term" value="P:proteolysis"/>
    <property type="evidence" value="ECO:0007669"/>
    <property type="project" value="UniProtKB-KW"/>
</dbReference>
<sequence>MKHPALLAATAALFALTACDAIRLPGDPPETAAEKSDDTSGTLDQLPSDLFDENVTSSVEVVPETPASTTTTDSEVPANAPGTDTEVPESGPEIPDEAALQPESVGGMALAVQVPEITLASLNAASCGRPAGSPPTPTIAAVSGATIQDETLAAPEAVNGLAASLASFPGIVKLEPRTPQPDGTITSGHCSATRIAPNWFVTAAHCVDDDYQELRLIGDAANIRSPLAKVTSATVAVCHAGYLGTSNGYANDLALIRLDDAQIAPIADVPVARYGATQKPLAPANYPMADMAGWGLTHYGGNLSNDLMSTQLKITADGPSLINVASAGGAGPCIGDSGGPLYVAEADGSKTVVGVLSVVEQNRATGEFCAGDYNGRYTNLQGYTSWMSSVMALCDANPDVCK</sequence>
<feature type="region of interest" description="Disordered" evidence="3">
    <location>
        <begin position="25"/>
        <end position="94"/>
    </location>
</feature>
<dbReference type="PRINTS" id="PR00722">
    <property type="entry name" value="CHYMOTRYPSIN"/>
</dbReference>
<dbReference type="InterPro" id="IPR033116">
    <property type="entry name" value="TRYPSIN_SER"/>
</dbReference>
<keyword evidence="2" id="KW-0378">Hydrolase</keyword>
<dbReference type="PROSITE" id="PS00134">
    <property type="entry name" value="TRYPSIN_HIS"/>
    <property type="match status" value="1"/>
</dbReference>
<gene>
    <name evidence="6" type="ORF">HOC_00670</name>
</gene>
<dbReference type="PANTHER" id="PTHR24260:SF136">
    <property type="entry name" value="GH08193P-RELATED"/>
    <property type="match status" value="1"/>
</dbReference>
<dbReference type="InterPro" id="IPR018114">
    <property type="entry name" value="TRYPSIN_HIS"/>
</dbReference>
<dbReference type="SUPFAM" id="SSF50494">
    <property type="entry name" value="Trypsin-like serine proteases"/>
    <property type="match status" value="1"/>
</dbReference>
<evidence type="ECO:0000256" key="2">
    <source>
        <dbReference type="RuleBase" id="RU363034"/>
    </source>
</evidence>
<evidence type="ECO:0000256" key="1">
    <source>
        <dbReference type="ARBA" id="ARBA00023157"/>
    </source>
</evidence>
<dbReference type="PROSITE" id="PS00135">
    <property type="entry name" value="TRYPSIN_SER"/>
    <property type="match status" value="1"/>
</dbReference>
<comment type="caution">
    <text evidence="6">The sequence shown here is derived from an EMBL/GenBank/DDBJ whole genome shotgun (WGS) entry which is preliminary data.</text>
</comment>
<keyword evidence="1" id="KW-1015">Disulfide bond</keyword>
<dbReference type="Pfam" id="PF00089">
    <property type="entry name" value="Trypsin"/>
    <property type="match status" value="1"/>
</dbReference>
<dbReference type="EMBL" id="ARYL01000001">
    <property type="protein sequence ID" value="KDA04353.1"/>
    <property type="molecule type" value="Genomic_DNA"/>
</dbReference>
<evidence type="ECO:0000256" key="3">
    <source>
        <dbReference type="SAM" id="MobiDB-lite"/>
    </source>
</evidence>
<dbReference type="Gene3D" id="2.40.10.10">
    <property type="entry name" value="Trypsin-like serine proteases"/>
    <property type="match status" value="1"/>
</dbReference>